<dbReference type="InterPro" id="IPR029062">
    <property type="entry name" value="Class_I_gatase-like"/>
</dbReference>
<dbReference type="InterPro" id="IPR018060">
    <property type="entry name" value="HTH_AraC"/>
</dbReference>
<dbReference type="Gene3D" id="3.40.50.880">
    <property type="match status" value="1"/>
</dbReference>
<dbReference type="PROSITE" id="PS01124">
    <property type="entry name" value="HTH_ARAC_FAMILY_2"/>
    <property type="match status" value="1"/>
</dbReference>
<dbReference type="PANTHER" id="PTHR43130">
    <property type="entry name" value="ARAC-FAMILY TRANSCRIPTIONAL REGULATOR"/>
    <property type="match status" value="1"/>
</dbReference>
<dbReference type="InterPro" id="IPR052158">
    <property type="entry name" value="INH-QAR"/>
</dbReference>
<evidence type="ECO:0000313" key="5">
    <source>
        <dbReference type="Proteomes" id="UP000244081"/>
    </source>
</evidence>
<keyword evidence="1" id="KW-0805">Transcription regulation</keyword>
<dbReference type="InterPro" id="IPR009057">
    <property type="entry name" value="Homeodomain-like_sf"/>
</dbReference>
<dbReference type="GO" id="GO:0043565">
    <property type="term" value="F:sequence-specific DNA binding"/>
    <property type="evidence" value="ECO:0007669"/>
    <property type="project" value="InterPro"/>
</dbReference>
<protein>
    <submittedName>
        <fullName evidence="4">Transcriptional regulator GlxA family with amidase domain</fullName>
    </submittedName>
</protein>
<evidence type="ECO:0000256" key="2">
    <source>
        <dbReference type="ARBA" id="ARBA00023163"/>
    </source>
</evidence>
<feature type="domain" description="HTH araC/xylS-type" evidence="3">
    <location>
        <begin position="209"/>
        <end position="307"/>
    </location>
</feature>
<keyword evidence="2" id="KW-0804">Transcription</keyword>
<reference evidence="4 5" key="1">
    <citation type="submission" date="2018-04" db="EMBL/GenBank/DDBJ databases">
        <title>Genomic Encyclopedia of Archaeal and Bacterial Type Strains, Phase II (KMG-II): from individual species to whole genera.</title>
        <authorList>
            <person name="Goeker M."/>
        </authorList>
    </citation>
    <scope>NUCLEOTIDE SEQUENCE [LARGE SCALE GENOMIC DNA]</scope>
    <source>
        <strain evidence="4 5">DSM 23382</strain>
    </source>
</reference>
<dbReference type="AlphaFoldDB" id="A0A2T5USE1"/>
<keyword evidence="5" id="KW-1185">Reference proteome</keyword>
<dbReference type="CDD" id="cd03136">
    <property type="entry name" value="GATase1_AraC_ArgR_like"/>
    <property type="match status" value="1"/>
</dbReference>
<accession>A0A2T5USE1</accession>
<comment type="caution">
    <text evidence="4">The sequence shown here is derived from an EMBL/GenBank/DDBJ whole genome shotgun (WGS) entry which is preliminary data.</text>
</comment>
<gene>
    <name evidence="4" type="ORF">C8N35_11452</name>
</gene>
<dbReference type="PANTHER" id="PTHR43130:SF3">
    <property type="entry name" value="HTH-TYPE TRANSCRIPTIONAL REGULATOR RV1931C"/>
    <property type="match status" value="1"/>
</dbReference>
<dbReference type="RefSeq" id="WP_170122220.1">
    <property type="nucleotide sequence ID" value="NZ_QAYG01000014.1"/>
</dbReference>
<dbReference type="GO" id="GO:0003700">
    <property type="term" value="F:DNA-binding transcription factor activity"/>
    <property type="evidence" value="ECO:0007669"/>
    <property type="project" value="InterPro"/>
</dbReference>
<proteinExistence type="predicted"/>
<dbReference type="EMBL" id="QAYG01000014">
    <property type="protein sequence ID" value="PTW54371.1"/>
    <property type="molecule type" value="Genomic_DNA"/>
</dbReference>
<dbReference type="Pfam" id="PF01965">
    <property type="entry name" value="DJ-1_PfpI"/>
    <property type="match status" value="1"/>
</dbReference>
<evidence type="ECO:0000256" key="1">
    <source>
        <dbReference type="ARBA" id="ARBA00023015"/>
    </source>
</evidence>
<dbReference type="Proteomes" id="UP000244081">
    <property type="component" value="Unassembled WGS sequence"/>
</dbReference>
<sequence>MKATFFLLDGFSNLVLSCLLEPLRMLHDLYQEEIEWRVVTADDQPVASSSNLLLAPTGRLDEIDGSDLLVIISSNGYRQHPTPENQRLVMSLVRQSSIVIGADAGAWLLAATGLLDDTRATLHWAVLAEFAETFPQVQVCHDNYVMEGRFWSCGGASTALELVLAFITERFGAAKSFMASSMFMSDTSLQKEGDRAPTALTMPHRSRLDAIKNIMVETIEHPLTLIALAQRAHLSPRTVNRLFKAELGTSPGHYYQQLRLSFARELADNTSLGLREIALRSGYSDAAALSKAFKRVYGYPVRKLQKSAQNTG</sequence>
<dbReference type="SMART" id="SM00342">
    <property type="entry name" value="HTH_ARAC"/>
    <property type="match status" value="1"/>
</dbReference>
<dbReference type="SUPFAM" id="SSF46689">
    <property type="entry name" value="Homeodomain-like"/>
    <property type="match status" value="2"/>
</dbReference>
<evidence type="ECO:0000259" key="3">
    <source>
        <dbReference type="PROSITE" id="PS01124"/>
    </source>
</evidence>
<dbReference type="Gene3D" id="1.10.10.60">
    <property type="entry name" value="Homeodomain-like"/>
    <property type="match status" value="1"/>
</dbReference>
<evidence type="ECO:0000313" key="4">
    <source>
        <dbReference type="EMBL" id="PTW54371.1"/>
    </source>
</evidence>
<organism evidence="4 5">
    <name type="scientific">Breoghania corrubedonensis</name>
    <dbReference type="NCBI Taxonomy" id="665038"/>
    <lineage>
        <taxon>Bacteria</taxon>
        <taxon>Pseudomonadati</taxon>
        <taxon>Pseudomonadota</taxon>
        <taxon>Alphaproteobacteria</taxon>
        <taxon>Hyphomicrobiales</taxon>
        <taxon>Stappiaceae</taxon>
        <taxon>Breoghania</taxon>
    </lineage>
</organism>
<name>A0A2T5USE1_9HYPH</name>
<dbReference type="SUPFAM" id="SSF52317">
    <property type="entry name" value="Class I glutamine amidotransferase-like"/>
    <property type="match status" value="1"/>
</dbReference>
<dbReference type="Pfam" id="PF12833">
    <property type="entry name" value="HTH_18"/>
    <property type="match status" value="1"/>
</dbReference>
<dbReference type="InterPro" id="IPR002818">
    <property type="entry name" value="DJ-1/PfpI"/>
</dbReference>